<dbReference type="RefSeq" id="WP_066854273.1">
    <property type="nucleotide sequence ID" value="NZ_JXMS01000010.1"/>
</dbReference>
<dbReference type="OrthoDB" id="9789727at2"/>
<evidence type="ECO:0000256" key="1">
    <source>
        <dbReference type="ARBA" id="ARBA00009227"/>
    </source>
</evidence>
<comment type="similarity">
    <text evidence="1">Belongs to the arginase family. Agmatinase subfamily.</text>
</comment>
<gene>
    <name evidence="5" type="ORF">SP90_07520</name>
</gene>
<feature type="binding site" evidence="4">
    <location>
        <position position="128"/>
    </location>
    <ligand>
        <name>Mn(2+)</name>
        <dbReference type="ChEBI" id="CHEBI:29035"/>
        <label>1</label>
    </ligand>
</feature>
<dbReference type="InterPro" id="IPR006035">
    <property type="entry name" value="Ureohydrolase"/>
</dbReference>
<dbReference type="PANTHER" id="PTHR11358:SF26">
    <property type="entry name" value="GUANIDINO ACID HYDROLASE, MITOCHONDRIAL"/>
    <property type="match status" value="1"/>
</dbReference>
<feature type="binding site" evidence="4">
    <location>
        <position position="210"/>
    </location>
    <ligand>
        <name>Mn(2+)</name>
        <dbReference type="ChEBI" id="CHEBI:29035"/>
        <label>1</label>
    </ligand>
</feature>
<dbReference type="Proteomes" id="UP000091979">
    <property type="component" value="Unassembled WGS sequence"/>
</dbReference>
<dbReference type="InterPro" id="IPR005925">
    <property type="entry name" value="Agmatinase-rel"/>
</dbReference>
<dbReference type="Pfam" id="PF00491">
    <property type="entry name" value="Arginase"/>
    <property type="match status" value="1"/>
</dbReference>
<dbReference type="AlphaFoldDB" id="A0A1B7XE93"/>
<dbReference type="PIRSF" id="PIRSF036979">
    <property type="entry name" value="Arginase"/>
    <property type="match status" value="1"/>
</dbReference>
<evidence type="ECO:0000256" key="4">
    <source>
        <dbReference type="PIRSR" id="PIRSR036979-1"/>
    </source>
</evidence>
<evidence type="ECO:0000256" key="2">
    <source>
        <dbReference type="ARBA" id="ARBA00022723"/>
    </source>
</evidence>
<name>A0A1B7XE93_9BACT</name>
<dbReference type="STRING" id="1560234.SP90_07520"/>
<comment type="cofactor">
    <cofactor evidence="4">
        <name>Mn(2+)</name>
        <dbReference type="ChEBI" id="CHEBI:29035"/>
    </cofactor>
    <text evidence="4">Binds 2 manganese ions per subunit.</text>
</comment>
<accession>A0A1B7XE93</accession>
<dbReference type="CDD" id="cd11593">
    <property type="entry name" value="Agmatinase-like_2"/>
    <property type="match status" value="1"/>
</dbReference>
<dbReference type="PANTHER" id="PTHR11358">
    <property type="entry name" value="ARGINASE/AGMATINASE"/>
    <property type="match status" value="1"/>
</dbReference>
<feature type="binding site" evidence="4">
    <location>
        <position position="208"/>
    </location>
    <ligand>
        <name>Mn(2+)</name>
        <dbReference type="ChEBI" id="CHEBI:29035"/>
        <label>1</label>
    </ligand>
</feature>
<dbReference type="Gene3D" id="3.40.800.10">
    <property type="entry name" value="Ureohydrolase domain"/>
    <property type="match status" value="1"/>
</dbReference>
<organism evidence="5 6">
    <name type="scientific">Halodesulfovibrio spirochaetisodalis</name>
    <dbReference type="NCBI Taxonomy" id="1560234"/>
    <lineage>
        <taxon>Bacteria</taxon>
        <taxon>Pseudomonadati</taxon>
        <taxon>Thermodesulfobacteriota</taxon>
        <taxon>Desulfovibrionia</taxon>
        <taxon>Desulfovibrionales</taxon>
        <taxon>Desulfovibrionaceae</taxon>
        <taxon>Halodesulfovibrio</taxon>
    </lineage>
</organism>
<evidence type="ECO:0000313" key="5">
    <source>
        <dbReference type="EMBL" id="OBQ52457.1"/>
    </source>
</evidence>
<evidence type="ECO:0000256" key="3">
    <source>
        <dbReference type="ARBA" id="ARBA00022801"/>
    </source>
</evidence>
<dbReference type="GO" id="GO:0033389">
    <property type="term" value="P:putrescine biosynthetic process from arginine, via agmatine"/>
    <property type="evidence" value="ECO:0007669"/>
    <property type="project" value="TreeGrafter"/>
</dbReference>
<dbReference type="GO" id="GO:0008783">
    <property type="term" value="F:agmatinase activity"/>
    <property type="evidence" value="ECO:0007669"/>
    <property type="project" value="TreeGrafter"/>
</dbReference>
<feature type="binding site" evidence="4">
    <location>
        <position position="103"/>
    </location>
    <ligand>
        <name>Mn(2+)</name>
        <dbReference type="ChEBI" id="CHEBI:29035"/>
        <label>1</label>
    </ligand>
</feature>
<protein>
    <submittedName>
        <fullName evidence="5">Agmatinase</fullName>
    </submittedName>
</protein>
<dbReference type="PROSITE" id="PS51409">
    <property type="entry name" value="ARGINASE_2"/>
    <property type="match status" value="1"/>
</dbReference>
<dbReference type="SUPFAM" id="SSF52768">
    <property type="entry name" value="Arginase/deacetylase"/>
    <property type="match status" value="1"/>
</dbReference>
<reference evidence="5 6" key="1">
    <citation type="submission" date="2015-01" db="EMBL/GenBank/DDBJ databases">
        <title>Desulfovibrio sp. JC271 draft genome sequence.</title>
        <authorList>
            <person name="Shivani Y."/>
            <person name="Subhash Y."/>
            <person name="Sasikala C."/>
            <person name="Ramana C.V."/>
        </authorList>
    </citation>
    <scope>NUCLEOTIDE SEQUENCE [LARGE SCALE GENOMIC DNA]</scope>
    <source>
        <strain evidence="5 6">JC271</strain>
    </source>
</reference>
<proteinExistence type="inferred from homology"/>
<dbReference type="GO" id="GO:0046872">
    <property type="term" value="F:metal ion binding"/>
    <property type="evidence" value="ECO:0007669"/>
    <property type="project" value="UniProtKB-KW"/>
</dbReference>
<dbReference type="InterPro" id="IPR023696">
    <property type="entry name" value="Ureohydrolase_dom_sf"/>
</dbReference>
<keyword evidence="2 4" id="KW-0479">Metal-binding</keyword>
<dbReference type="PATRIC" id="fig|1560234.3.peg.323"/>
<keyword evidence="4" id="KW-0464">Manganese</keyword>
<keyword evidence="6" id="KW-1185">Reference proteome</keyword>
<feature type="binding site" evidence="4">
    <location>
        <position position="126"/>
    </location>
    <ligand>
        <name>Mn(2+)</name>
        <dbReference type="ChEBI" id="CHEBI:29035"/>
        <label>2</label>
    </ligand>
</feature>
<feature type="binding site" evidence="4">
    <location>
        <position position="130"/>
    </location>
    <ligand>
        <name>Mn(2+)</name>
        <dbReference type="ChEBI" id="CHEBI:29035"/>
        <label>1</label>
    </ligand>
</feature>
<dbReference type="NCBIfam" id="TIGR01230">
    <property type="entry name" value="agmatinase"/>
    <property type="match status" value="1"/>
</dbReference>
<keyword evidence="3" id="KW-0378">Hydrolase</keyword>
<comment type="caution">
    <text evidence="5">The sequence shown here is derived from an EMBL/GenBank/DDBJ whole genome shotgun (WGS) entry which is preliminary data.</text>
</comment>
<dbReference type="EMBL" id="JXMS01000010">
    <property type="protein sequence ID" value="OBQ52457.1"/>
    <property type="molecule type" value="Genomic_DNA"/>
</dbReference>
<sequence>MNRFLASELEETTPEQCTFQIVPVPFEATVSYGGGTAEGPQAILEASDQLELWDGESIPADEGIFTHEPVDCTGPAEQILARIEAAVTSASAHGIPVMLGGEHSVTLGALRALKKKHGTFGIVQFDAHADLRKAYEGDPYSHASVMHRALELELPVFQLGVRAFCTEEREVRAKHNIPHIDAKDLALKPLPENLLPENFPENIYITFDVDGLDPSVIRATGTPVPGGIQWWQAITLLEKAVEKRNVIGCDVVELAPQEGDHASDFAAAQLTYSMMGIIQRSRKAAEDNS</sequence>
<evidence type="ECO:0000313" key="6">
    <source>
        <dbReference type="Proteomes" id="UP000091979"/>
    </source>
</evidence>